<sequence>MLRRIAAFCAGGEAFIGATVAVAFVARDHNLTAAAWAALYTTLHAGAALLLLRWKD</sequence>
<dbReference type="Proteomes" id="UP000534306">
    <property type="component" value="Unassembled WGS sequence"/>
</dbReference>
<dbReference type="EMBL" id="JACHKF010000001">
    <property type="protein sequence ID" value="MBB6564443.1"/>
    <property type="molecule type" value="Genomic_DNA"/>
</dbReference>
<name>A0A7Y4L7K8_9ACTN</name>
<evidence type="ECO:0000313" key="2">
    <source>
        <dbReference type="EMBL" id="MBB6564443.1"/>
    </source>
</evidence>
<keyword evidence="1" id="KW-0812">Transmembrane</keyword>
<gene>
    <name evidence="2" type="ORF">HNR71_000080</name>
    <name evidence="3" type="ORF">HPO96_37210</name>
</gene>
<keyword evidence="1" id="KW-1133">Transmembrane helix</keyword>
<proteinExistence type="predicted"/>
<accession>A0A7Y4L7K8</accession>
<evidence type="ECO:0000313" key="4">
    <source>
        <dbReference type="Proteomes" id="UP000534306"/>
    </source>
</evidence>
<dbReference type="EMBL" id="JABJRC010000018">
    <property type="protein sequence ID" value="NOL45900.1"/>
    <property type="molecule type" value="Genomic_DNA"/>
</dbReference>
<keyword evidence="1" id="KW-0472">Membrane</keyword>
<feature type="transmembrane region" description="Helical" evidence="1">
    <location>
        <begin position="33"/>
        <end position="52"/>
    </location>
</feature>
<evidence type="ECO:0000313" key="3">
    <source>
        <dbReference type="EMBL" id="NOL45900.1"/>
    </source>
</evidence>
<organism evidence="3 4">
    <name type="scientific">Kribbella sandramycini</name>
    <dbReference type="NCBI Taxonomy" id="60450"/>
    <lineage>
        <taxon>Bacteria</taxon>
        <taxon>Bacillati</taxon>
        <taxon>Actinomycetota</taxon>
        <taxon>Actinomycetes</taxon>
        <taxon>Propionibacteriales</taxon>
        <taxon>Kribbellaceae</taxon>
        <taxon>Kribbella</taxon>
    </lineage>
</organism>
<reference evidence="3 4" key="1">
    <citation type="submission" date="2020-05" db="EMBL/GenBank/DDBJ databases">
        <title>Genome sequence of Kribbella sandramycini ATCC 39419.</title>
        <authorList>
            <person name="Maclea K.S."/>
            <person name="Fair J.L."/>
        </authorList>
    </citation>
    <scope>NUCLEOTIDE SEQUENCE [LARGE SCALE GENOMIC DNA]</scope>
    <source>
        <strain evidence="3 4">ATCC 39419</strain>
    </source>
</reference>
<comment type="caution">
    <text evidence="3">The sequence shown here is derived from an EMBL/GenBank/DDBJ whole genome shotgun (WGS) entry which is preliminary data.</text>
</comment>
<dbReference type="RefSeq" id="WP_171679197.1">
    <property type="nucleotide sequence ID" value="NZ_BAAAGT010000022.1"/>
</dbReference>
<keyword evidence="4" id="KW-1185">Reference proteome</keyword>
<evidence type="ECO:0000256" key="1">
    <source>
        <dbReference type="SAM" id="Phobius"/>
    </source>
</evidence>
<dbReference type="AlphaFoldDB" id="A0A7Y4L7K8"/>
<dbReference type="Proteomes" id="UP000553957">
    <property type="component" value="Unassembled WGS sequence"/>
</dbReference>
<reference evidence="2 5" key="2">
    <citation type="submission" date="2020-08" db="EMBL/GenBank/DDBJ databases">
        <title>Sequencing the genomes of 1000 actinobacteria strains.</title>
        <authorList>
            <person name="Klenk H.-P."/>
        </authorList>
    </citation>
    <scope>NUCLEOTIDE SEQUENCE [LARGE SCALE GENOMIC DNA]</scope>
    <source>
        <strain evidence="2 5">DSM 15626</strain>
    </source>
</reference>
<protein>
    <submittedName>
        <fullName evidence="3">Uncharacterized protein</fullName>
    </submittedName>
</protein>
<evidence type="ECO:0000313" key="5">
    <source>
        <dbReference type="Proteomes" id="UP000553957"/>
    </source>
</evidence>